<dbReference type="RefSeq" id="WP_184862755.1">
    <property type="nucleotide sequence ID" value="NZ_JACHLK010000013.1"/>
</dbReference>
<name>A0A7X0PJJ2_9BURK</name>
<keyword evidence="2" id="KW-1133">Transmembrane helix</keyword>
<evidence type="ECO:0000259" key="3">
    <source>
        <dbReference type="Pfam" id="PF05650"/>
    </source>
</evidence>
<reference evidence="4 5" key="1">
    <citation type="submission" date="2020-08" db="EMBL/GenBank/DDBJ databases">
        <title>Functional genomics of gut bacteria from endangered species of beetles.</title>
        <authorList>
            <person name="Carlos-Shanley C."/>
        </authorList>
    </citation>
    <scope>NUCLEOTIDE SEQUENCE [LARGE SCALE GENOMIC DNA]</scope>
    <source>
        <strain evidence="4 5">S00198</strain>
    </source>
</reference>
<dbReference type="Pfam" id="PF05650">
    <property type="entry name" value="DUF802"/>
    <property type="match status" value="1"/>
</dbReference>
<feature type="transmembrane region" description="Helical" evidence="2">
    <location>
        <begin position="33"/>
        <end position="50"/>
    </location>
</feature>
<keyword evidence="5" id="KW-1185">Reference proteome</keyword>
<dbReference type="InterPro" id="IPR008520">
    <property type="entry name" value="DUF802"/>
</dbReference>
<feature type="transmembrane region" description="Helical" evidence="2">
    <location>
        <begin position="105"/>
        <end position="136"/>
    </location>
</feature>
<dbReference type="AlphaFoldDB" id="A0A7X0PJJ2"/>
<keyword evidence="2" id="KW-0472">Membrane</keyword>
<feature type="domain" description="DUF802" evidence="3">
    <location>
        <begin position="321"/>
        <end position="373"/>
    </location>
</feature>
<protein>
    <submittedName>
        <fullName evidence="4">ABC-type amino acid transport system permease subunit</fullName>
    </submittedName>
</protein>
<keyword evidence="1" id="KW-0175">Coiled coil</keyword>
<evidence type="ECO:0000256" key="1">
    <source>
        <dbReference type="SAM" id="Coils"/>
    </source>
</evidence>
<organism evidence="4 5">
    <name type="scientific">Acidovorax soli</name>
    <dbReference type="NCBI Taxonomy" id="592050"/>
    <lineage>
        <taxon>Bacteria</taxon>
        <taxon>Pseudomonadati</taxon>
        <taxon>Pseudomonadota</taxon>
        <taxon>Betaproteobacteria</taxon>
        <taxon>Burkholderiales</taxon>
        <taxon>Comamonadaceae</taxon>
        <taxon>Acidovorax</taxon>
    </lineage>
</organism>
<evidence type="ECO:0000313" key="5">
    <source>
        <dbReference type="Proteomes" id="UP000575083"/>
    </source>
</evidence>
<evidence type="ECO:0000313" key="4">
    <source>
        <dbReference type="EMBL" id="MBB6562596.1"/>
    </source>
</evidence>
<comment type="caution">
    <text evidence="4">The sequence shown here is derived from an EMBL/GenBank/DDBJ whole genome shotgun (WGS) entry which is preliminary data.</text>
</comment>
<dbReference type="Proteomes" id="UP000575083">
    <property type="component" value="Unassembled WGS sequence"/>
</dbReference>
<feature type="coiled-coil region" evidence="1">
    <location>
        <begin position="226"/>
        <end position="253"/>
    </location>
</feature>
<accession>A0A7X0PJJ2</accession>
<evidence type="ECO:0000256" key="2">
    <source>
        <dbReference type="SAM" id="Phobius"/>
    </source>
</evidence>
<gene>
    <name evidence="4" type="ORF">HNP48_005309</name>
</gene>
<proteinExistence type="predicted"/>
<sequence length="1057" mass="112135">MNKSVMAGVFAAGLAVAGWVAWGFVGTSPLALAMTAVIAAVYLLGAYELMQFRSATRSLAAALADTPAEPLADLAPWLERLPAALRHPVRQRIEGERVALPGPALAPYLVGLLVMLGMLGTFLGMVVTFQGAVFALEGSTNLEAIRSALAAPIKGLGLSFGTSVAGVATSAALGLMSAMGRRERLQVVRQLDARVASAFRSFSPAHKRDAMFGALQAQAQAMPLIAERLQTLMEGLERRHGELNERLANQQQGFHREAATAYTALASTVGASLQDSLASSARQAGESIRPVVEQAMATLAQEAERSHQRLRDATDAQMQALSAQWEGTARQVAATWTDALQGHTQAQDRLVAQLDGALQTVTQGFEQRTGTLLGALQETVEQSHAAQAAADQQRLAGWNRSMEHTASALTAEWQRAGTQAAAQQHETGQALAGAARQLEQSLQTASQAFDQRASSLLAALQDTITQSHAAQAAADQQRVEGWNRSMEGMAGTLSAEWQRAGAQTAEQQRTAGLALEGAAAQLDRALQAATQSFEQRASALLASLQDTVAQSHAAQAAADQQRMEGWNRSMEGMAGTLSAEWQRASAQTAEQQRAVGQALEGATAQLDRALQAATDAFEQRAKALIATLQDTATQSRAAQAADDQQRIEGWSRSMEGMAGTLSAEWQRASTQTTEQQRAVGQALEGAATQLDRALQAATHSFEQRANALLASLQDTVAQSHTAQVQADQQRLETWSRSMEGMASAVTTELQRAGSQAAEQQQGLYRTLEGTAAQLTERMSGQVEQTLGSTARLMEQSDALLRTRVEAEARWEQSQGERMDSLASVWRSELAALRDAEAARGQAAVDQLDALQAAVAEHLATLGSALEAPLTRLLQTASDVPQAAAEVITQLRQEMTRLGERDNLALEERTAMMEQLSTLLHSVNDAAAQQRAAIESLVGSAAQVLEQAGQQFADALGTQAGKVDEVATHVAASAVELASLGESFSHGVGLFTASNDKLVQGLQGIESAIGQSLGRSDEQLAYYVAQAREVIDLSISSQQGIVEDLRRLHGQAAQGAPA</sequence>
<dbReference type="EMBL" id="JACHLK010000013">
    <property type="protein sequence ID" value="MBB6562596.1"/>
    <property type="molecule type" value="Genomic_DNA"/>
</dbReference>
<keyword evidence="2" id="KW-0812">Transmembrane</keyword>